<keyword evidence="1 3" id="KW-0732">Signal</keyword>
<dbReference type="InterPro" id="IPR051477">
    <property type="entry name" value="Expansin_CellWall"/>
</dbReference>
<dbReference type="PANTHER" id="PTHR31836:SF28">
    <property type="entry name" value="SRCR DOMAIN-CONTAINING PROTEIN-RELATED"/>
    <property type="match status" value="1"/>
</dbReference>
<dbReference type="Gene3D" id="2.40.40.10">
    <property type="entry name" value="RlpA-like domain"/>
    <property type="match status" value="1"/>
</dbReference>
<protein>
    <recommendedName>
        <fullName evidence="6">Allergen Asp f 7</fullName>
    </recommendedName>
</protein>
<dbReference type="PANTHER" id="PTHR31836">
    <property type="match status" value="1"/>
</dbReference>
<feature type="compositionally biased region" description="Polar residues" evidence="2">
    <location>
        <begin position="110"/>
        <end position="121"/>
    </location>
</feature>
<feature type="compositionally biased region" description="Low complexity" evidence="2">
    <location>
        <begin position="85"/>
        <end position="107"/>
    </location>
</feature>
<dbReference type="EMBL" id="AP024449">
    <property type="protein sequence ID" value="BCS28995.1"/>
    <property type="molecule type" value="Genomic_DNA"/>
</dbReference>
<reference evidence="4" key="2">
    <citation type="submission" date="2021-02" db="EMBL/GenBank/DDBJ databases">
        <title>Aspergillus puulaauensis MK2 genome sequence.</title>
        <authorList>
            <person name="Futagami T."/>
            <person name="Mori K."/>
            <person name="Kadooka C."/>
            <person name="Tanaka T."/>
        </authorList>
    </citation>
    <scope>NUCLEOTIDE SEQUENCE</scope>
    <source>
        <strain evidence="4">MK2</strain>
    </source>
</reference>
<reference evidence="4" key="1">
    <citation type="submission" date="2021-01" db="EMBL/GenBank/DDBJ databases">
        <authorList>
            <consortium name="Aspergillus puulaauensis MK2 genome sequencing consortium"/>
            <person name="Kazuki M."/>
            <person name="Futagami T."/>
        </authorList>
    </citation>
    <scope>NUCLEOTIDE SEQUENCE</scope>
    <source>
        <strain evidence="4">MK2</strain>
    </source>
</reference>
<dbReference type="SUPFAM" id="SSF50685">
    <property type="entry name" value="Barwin-like endoglucanases"/>
    <property type="match status" value="1"/>
</dbReference>
<gene>
    <name evidence="4" type="ORF">APUU_70565A</name>
</gene>
<evidence type="ECO:0000256" key="3">
    <source>
        <dbReference type="SAM" id="SignalP"/>
    </source>
</evidence>
<proteinExistence type="predicted"/>
<dbReference type="Proteomes" id="UP000654913">
    <property type="component" value="Chromosome 7"/>
</dbReference>
<evidence type="ECO:0000256" key="2">
    <source>
        <dbReference type="SAM" id="MobiDB-lite"/>
    </source>
</evidence>
<feature type="region of interest" description="Disordered" evidence="2">
    <location>
        <begin position="61"/>
        <end position="176"/>
    </location>
</feature>
<evidence type="ECO:0000256" key="1">
    <source>
        <dbReference type="ARBA" id="ARBA00022729"/>
    </source>
</evidence>
<feature type="compositionally biased region" description="Polar residues" evidence="2">
    <location>
        <begin position="61"/>
        <end position="73"/>
    </location>
</feature>
<feature type="chain" id="PRO_5031454162" description="Allergen Asp f 7" evidence="3">
    <location>
        <begin position="27"/>
        <end position="277"/>
    </location>
</feature>
<evidence type="ECO:0008006" key="6">
    <source>
        <dbReference type="Google" id="ProtNLM"/>
    </source>
</evidence>
<dbReference type="GeneID" id="64978992"/>
<dbReference type="InterPro" id="IPR036908">
    <property type="entry name" value="RlpA-like_sf"/>
</dbReference>
<accession>A0A7R7XWL7</accession>
<dbReference type="AlphaFoldDB" id="A0A7R7XWL7"/>
<feature type="signal peptide" evidence="3">
    <location>
        <begin position="1"/>
        <end position="26"/>
    </location>
</feature>
<evidence type="ECO:0000313" key="4">
    <source>
        <dbReference type="EMBL" id="BCS28995.1"/>
    </source>
</evidence>
<sequence>MAPLAKSLAVAVTAFAALGAAAPGHAHMHKHKRDEVTVWNTVTTVVWTTVDVTTTVTNGQSVPTTRIEQTVNEATAPAPKLEEPTSTSTSTSTTTAQLTSSTTEAAAPSVENTVQVPTVSIPTQEPAPEPTQEPEPEPTTTQQAPPVQTSTVEPQPEPTQSSGGGGGSSGGPCSSGSPCTGQVTFYDVATSRSAPSSCGEVNDGSTDKVLALPVGIMQDSDCGRTVTIKYKGKTSTAKVVDKCMGCDDSSIDLSRASFLDLASESEGRLFGVEWFMQ</sequence>
<dbReference type="KEGG" id="apuu:APUU_70565A"/>
<name>A0A7R7XWL7_9EURO</name>
<organism evidence="4 5">
    <name type="scientific">Aspergillus puulaauensis</name>
    <dbReference type="NCBI Taxonomy" id="1220207"/>
    <lineage>
        <taxon>Eukaryota</taxon>
        <taxon>Fungi</taxon>
        <taxon>Dikarya</taxon>
        <taxon>Ascomycota</taxon>
        <taxon>Pezizomycotina</taxon>
        <taxon>Eurotiomycetes</taxon>
        <taxon>Eurotiomycetidae</taxon>
        <taxon>Eurotiales</taxon>
        <taxon>Aspergillaceae</taxon>
        <taxon>Aspergillus</taxon>
    </lineage>
</organism>
<dbReference type="RefSeq" id="XP_041561181.1">
    <property type="nucleotide sequence ID" value="XM_041695452.1"/>
</dbReference>
<keyword evidence="5" id="KW-1185">Reference proteome</keyword>
<dbReference type="OrthoDB" id="623670at2759"/>
<dbReference type="CDD" id="cd22191">
    <property type="entry name" value="DPBB_RlpA_EXP_N-like"/>
    <property type="match status" value="1"/>
</dbReference>
<evidence type="ECO:0000313" key="5">
    <source>
        <dbReference type="Proteomes" id="UP000654913"/>
    </source>
</evidence>